<proteinExistence type="predicted"/>
<name>A0A9Y2IDE1_9PSEU</name>
<dbReference type="Gene3D" id="3.90.226.10">
    <property type="entry name" value="2-enoyl-CoA Hydratase, Chain A, domain 1"/>
    <property type="match status" value="1"/>
</dbReference>
<feature type="domain" description="Acetyl-coenzyme A carboxylase carboxyl transferase subunit beta" evidence="1">
    <location>
        <begin position="6"/>
        <end position="65"/>
    </location>
</feature>
<protein>
    <submittedName>
        <fullName evidence="2">Carboxyl transferase domain-containing protein</fullName>
    </submittedName>
</protein>
<sequence length="68" mass="7673">MGDPHMVRERRIKKYCAELMHPYYAAESGFVDEVIDSGEIPEMVVRCVDVLRAKDASLPQGKHANSPQ</sequence>
<accession>A0A9Y2IDE1</accession>
<dbReference type="SUPFAM" id="SSF52096">
    <property type="entry name" value="ClpP/crotonase"/>
    <property type="match status" value="1"/>
</dbReference>
<evidence type="ECO:0000259" key="1">
    <source>
        <dbReference type="Pfam" id="PF01039"/>
    </source>
</evidence>
<dbReference type="KEGG" id="acab:QRX50_36805"/>
<dbReference type="Proteomes" id="UP001236014">
    <property type="component" value="Chromosome"/>
</dbReference>
<organism evidence="2 3">
    <name type="scientific">Amycolatopsis carbonis</name>
    <dbReference type="NCBI Taxonomy" id="715471"/>
    <lineage>
        <taxon>Bacteria</taxon>
        <taxon>Bacillati</taxon>
        <taxon>Actinomycetota</taxon>
        <taxon>Actinomycetes</taxon>
        <taxon>Pseudonocardiales</taxon>
        <taxon>Pseudonocardiaceae</taxon>
        <taxon>Amycolatopsis</taxon>
    </lineage>
</organism>
<keyword evidence="3" id="KW-1185">Reference proteome</keyword>
<dbReference type="AlphaFoldDB" id="A0A9Y2IDE1"/>
<dbReference type="InterPro" id="IPR029045">
    <property type="entry name" value="ClpP/crotonase-like_dom_sf"/>
</dbReference>
<keyword evidence="2" id="KW-0808">Transferase</keyword>
<dbReference type="EMBL" id="CP127294">
    <property type="protein sequence ID" value="WIX76941.1"/>
    <property type="molecule type" value="Genomic_DNA"/>
</dbReference>
<dbReference type="InterPro" id="IPR034733">
    <property type="entry name" value="AcCoA_carboxyl_beta"/>
</dbReference>
<dbReference type="RefSeq" id="WP_285967687.1">
    <property type="nucleotide sequence ID" value="NZ_CP127294.1"/>
</dbReference>
<dbReference type="Pfam" id="PF01039">
    <property type="entry name" value="Carboxyl_trans"/>
    <property type="match status" value="1"/>
</dbReference>
<dbReference type="GO" id="GO:0016740">
    <property type="term" value="F:transferase activity"/>
    <property type="evidence" value="ECO:0007669"/>
    <property type="project" value="UniProtKB-KW"/>
</dbReference>
<evidence type="ECO:0000313" key="3">
    <source>
        <dbReference type="Proteomes" id="UP001236014"/>
    </source>
</evidence>
<gene>
    <name evidence="2" type="ORF">QRX50_36805</name>
</gene>
<evidence type="ECO:0000313" key="2">
    <source>
        <dbReference type="EMBL" id="WIX76941.1"/>
    </source>
</evidence>
<reference evidence="2 3" key="1">
    <citation type="submission" date="2023-06" db="EMBL/GenBank/DDBJ databases">
        <authorList>
            <person name="Oyuntsetseg B."/>
            <person name="Kim S.B."/>
        </authorList>
    </citation>
    <scope>NUCLEOTIDE SEQUENCE [LARGE SCALE GENOMIC DNA]</scope>
    <source>
        <strain evidence="2 3">2-15</strain>
    </source>
</reference>